<accession>A0AAU8GQR4</accession>
<sequence>MYVEDIDDLDELDQLYDEAVNRLEAYPANEQAQLDLEDIEERMEEVRHGSATYD</sequence>
<protein>
    <submittedName>
        <fullName evidence="1">Uncharacterized protein</fullName>
    </submittedName>
</protein>
<organism evidence="1">
    <name type="scientific">Mycobacterium phage BabyBack</name>
    <dbReference type="NCBI Taxonomy" id="3158877"/>
    <lineage>
        <taxon>Viruses</taxon>
        <taxon>Duplodnaviria</taxon>
        <taxon>Heunggongvirae</taxon>
        <taxon>Uroviricota</taxon>
        <taxon>Caudoviricetes</taxon>
    </lineage>
</organism>
<evidence type="ECO:0000313" key="1">
    <source>
        <dbReference type="EMBL" id="XCH44292.1"/>
    </source>
</evidence>
<gene>
    <name evidence="1" type="primary">73</name>
    <name evidence="1" type="ORF">SEA_BABYBACK_73</name>
</gene>
<proteinExistence type="predicted"/>
<reference evidence="1" key="1">
    <citation type="submission" date="2024-05" db="EMBL/GenBank/DDBJ databases">
        <authorList>
            <person name="Angeles D.G."/>
            <person name="Arvik A.J."/>
            <person name="Ashton K.E."/>
            <person name="Baker A.G."/>
            <person name="Benitez E."/>
            <person name="Boateng E.S."/>
            <person name="Bopp L.A."/>
            <person name="Canales M.Y."/>
            <person name="Cho C.S."/>
            <person name="Denby A.C."/>
            <person name="Ferrell L.E."/>
            <person name="Gates K.A."/>
            <person name="Goitom S."/>
            <person name="Griffith A.H."/>
            <person name="Hassan A.M."/>
            <person name="James S.C."/>
            <person name="Javed S.A."/>
            <person name="Jordan A.B."/>
            <person name="Kershner D.C."/>
            <person name="Kudva A.P."/>
            <person name="Liu S."/>
            <person name="Loosemore S.B."/>
            <person name="Lyle H.E."/>
            <person name="Mahmud R."/>
            <person name="Martey A."/>
            <person name="Martin B.S."/>
            <person name="Martin C.E."/>
            <person name="Martin G.J."/>
            <person name="McClellan E."/>
            <person name="Paladino M.R."/>
            <person name="Papa A.R."/>
            <person name="Perez K."/>
            <person name="Rhodes B.E."/>
            <person name="Riddervold E.J."/>
            <person name="Roudabush H."/>
            <person name="Ruiz I.A."/>
            <person name="Russell E.L."/>
            <person name="Sams C.E."/>
            <person name="Shin S."/>
            <person name="Smith G.L."/>
            <person name="Snowman J.L."/>
            <person name="Timberlake T."/>
            <person name="Tucker Z.R."/>
            <person name="Vashistha N."/>
            <person name="Voshell S.M."/>
            <person name="Vuppala S."/>
            <person name="Wallace A.L."/>
            <person name="Ko C."/>
            <person name="Russell D.A."/>
            <person name="Jacobs-Sera D."/>
            <person name="Hatfull G.F."/>
        </authorList>
    </citation>
    <scope>NUCLEOTIDE SEQUENCE</scope>
</reference>
<name>A0AAU8GQR4_9CAUD</name>
<dbReference type="EMBL" id="PP758916">
    <property type="protein sequence ID" value="XCH44292.1"/>
    <property type="molecule type" value="Genomic_DNA"/>
</dbReference>